<feature type="transmembrane region" description="Helical" evidence="1">
    <location>
        <begin position="73"/>
        <end position="91"/>
    </location>
</feature>
<feature type="transmembrane region" description="Helical" evidence="1">
    <location>
        <begin position="122"/>
        <end position="140"/>
    </location>
</feature>
<evidence type="ECO:0000313" key="4">
    <source>
        <dbReference type="Proteomes" id="UP000231553"/>
    </source>
</evidence>
<keyword evidence="1" id="KW-0472">Membrane</keyword>
<feature type="transmembrane region" description="Helical" evidence="1">
    <location>
        <begin position="40"/>
        <end position="61"/>
    </location>
</feature>
<dbReference type="EMBL" id="PGTB01000049">
    <property type="protein sequence ID" value="PJE36268.1"/>
    <property type="molecule type" value="Genomic_DNA"/>
</dbReference>
<gene>
    <name evidence="3" type="ORF">CVM52_12875</name>
</gene>
<evidence type="ECO:0000259" key="2">
    <source>
        <dbReference type="Pfam" id="PF07331"/>
    </source>
</evidence>
<evidence type="ECO:0000313" key="3">
    <source>
        <dbReference type="EMBL" id="PJE36268.1"/>
    </source>
</evidence>
<keyword evidence="1" id="KW-1133">Transmembrane helix</keyword>
<keyword evidence="4" id="KW-1185">Reference proteome</keyword>
<protein>
    <submittedName>
        <fullName evidence="3">Tripartite tricarboxylate transporter TctB family protein</fullName>
    </submittedName>
</protein>
<accession>A0A2M8J0I5</accession>
<keyword evidence="1" id="KW-0812">Transmembrane</keyword>
<proteinExistence type="predicted"/>
<dbReference type="AlphaFoldDB" id="A0A2M8J0I5"/>
<comment type="caution">
    <text evidence="3">The sequence shown here is derived from an EMBL/GenBank/DDBJ whole genome shotgun (WGS) entry which is preliminary data.</text>
</comment>
<name>A0A2M8J0I5_9RHOB</name>
<dbReference type="Proteomes" id="UP000231553">
    <property type="component" value="Unassembled WGS sequence"/>
</dbReference>
<feature type="domain" description="DUF1468" evidence="2">
    <location>
        <begin position="11"/>
        <end position="145"/>
    </location>
</feature>
<reference evidence="3 4" key="1">
    <citation type="journal article" date="2018" name="Int. J. Syst. Evol. Microbiol.">
        <title>Pseudooceanicola lipolyticus sp. nov., a marine alphaproteobacterium, reclassification of Oceanicola flagellatus as Pseudooceanicola flagellatus comb. nov. and emended description of the genus Pseudooceanicola.</title>
        <authorList>
            <person name="Huang M.-M."/>
            <person name="Guo L.-L."/>
            <person name="Wu Y.-H."/>
            <person name="Lai Q.-L."/>
            <person name="Shao Z.-Z."/>
            <person name="Wang C.-S."/>
            <person name="Wu M."/>
            <person name="Xu X.-W."/>
        </authorList>
    </citation>
    <scope>NUCLEOTIDE SEQUENCE [LARGE SCALE GENOMIC DNA]</scope>
    <source>
        <strain evidence="3 4">157</strain>
    </source>
</reference>
<sequence length="149" mass="16373">MLLNRQLLFLFAMLAVSVGYLVSALSLGAPVGESGLTPSFFPIMVGVAAIIFSSILILQKLRTKSDEDQDETPSSYTHIGVVVAVFVYILAFRPVGYFISSTVFVFALILLFSSFEKLLQKALISVAIVVIGYVMFQQLFGVRLPTPWE</sequence>
<organism evidence="3 4">
    <name type="scientific">Pseudooceanicola lipolyticus</name>
    <dbReference type="NCBI Taxonomy" id="2029104"/>
    <lineage>
        <taxon>Bacteria</taxon>
        <taxon>Pseudomonadati</taxon>
        <taxon>Pseudomonadota</taxon>
        <taxon>Alphaproteobacteria</taxon>
        <taxon>Rhodobacterales</taxon>
        <taxon>Paracoccaceae</taxon>
        <taxon>Pseudooceanicola</taxon>
    </lineage>
</organism>
<dbReference type="RefSeq" id="WP_100162902.1">
    <property type="nucleotide sequence ID" value="NZ_PGTB01000049.1"/>
</dbReference>
<dbReference type="InterPro" id="IPR009936">
    <property type="entry name" value="DUF1468"/>
</dbReference>
<evidence type="ECO:0000256" key="1">
    <source>
        <dbReference type="SAM" id="Phobius"/>
    </source>
</evidence>
<dbReference type="OrthoDB" id="7854646at2"/>
<feature type="transmembrane region" description="Helical" evidence="1">
    <location>
        <begin position="97"/>
        <end position="115"/>
    </location>
</feature>
<dbReference type="Pfam" id="PF07331">
    <property type="entry name" value="TctB"/>
    <property type="match status" value="1"/>
</dbReference>